<sequence>EEIQENGHECYISLKPFNENKVHDHDRWTRKYKVPACMICNDNYYASMFIPVYFHSLPVYGCHLFIKTNT</sequence>
<dbReference type="EMBL" id="DS884923">
    <property type="protein sequence ID" value="EEC15186.1"/>
    <property type="molecule type" value="Genomic_DNA"/>
</dbReference>
<name>B7Q8L4_IXOSC</name>
<feature type="non-terminal residue" evidence="1">
    <location>
        <position position="70"/>
    </location>
</feature>
<organism>
    <name type="scientific">Ixodes scapularis</name>
    <name type="common">Black-legged tick</name>
    <name type="synonym">Deer tick</name>
    <dbReference type="NCBI Taxonomy" id="6945"/>
    <lineage>
        <taxon>Eukaryota</taxon>
        <taxon>Metazoa</taxon>
        <taxon>Ecdysozoa</taxon>
        <taxon>Arthropoda</taxon>
        <taxon>Chelicerata</taxon>
        <taxon>Arachnida</taxon>
        <taxon>Acari</taxon>
        <taxon>Parasitiformes</taxon>
        <taxon>Ixodida</taxon>
        <taxon>Ixodoidea</taxon>
        <taxon>Ixodidae</taxon>
        <taxon>Ixodinae</taxon>
        <taxon>Ixodes</taxon>
    </lineage>
</organism>
<dbReference type="VEuPathDB" id="VectorBase:ISCI010817"/>
<dbReference type="EMBL" id="ABJB010294353">
    <property type="status" value="NOT_ANNOTATED_CDS"/>
    <property type="molecule type" value="Genomic_DNA"/>
</dbReference>
<accession>B7Q8L4</accession>
<evidence type="ECO:0000313" key="3">
    <source>
        <dbReference type="Proteomes" id="UP000001555"/>
    </source>
</evidence>
<protein>
    <submittedName>
        <fullName evidence="1 2">Uncharacterized protein</fullName>
    </submittedName>
</protein>
<dbReference type="VEuPathDB" id="VectorBase:ISCW010817"/>
<dbReference type="InParanoid" id="B7Q8L4"/>
<keyword evidence="3" id="KW-1185">Reference proteome</keyword>
<feature type="non-terminal residue" evidence="1">
    <location>
        <position position="1"/>
    </location>
</feature>
<evidence type="ECO:0000313" key="1">
    <source>
        <dbReference type="EMBL" id="EEC15186.1"/>
    </source>
</evidence>
<reference evidence="1 3" key="1">
    <citation type="submission" date="2008-03" db="EMBL/GenBank/DDBJ databases">
        <title>Annotation of Ixodes scapularis.</title>
        <authorList>
            <consortium name="Ixodes scapularis Genome Project Consortium"/>
            <person name="Caler E."/>
            <person name="Hannick L.I."/>
            <person name="Bidwell S."/>
            <person name="Joardar V."/>
            <person name="Thiagarajan M."/>
            <person name="Amedeo P."/>
            <person name="Galinsky K.J."/>
            <person name="Schobel S."/>
            <person name="Inman J."/>
            <person name="Hostetler J."/>
            <person name="Miller J."/>
            <person name="Hammond M."/>
            <person name="Megy K."/>
            <person name="Lawson D."/>
            <person name="Kodira C."/>
            <person name="Sutton G."/>
            <person name="Meyer J."/>
            <person name="Hill C.A."/>
            <person name="Birren B."/>
            <person name="Nene V."/>
            <person name="Collins F."/>
            <person name="Alarcon-Chaidez F."/>
            <person name="Wikel S."/>
            <person name="Strausberg R."/>
        </authorList>
    </citation>
    <scope>NUCLEOTIDE SEQUENCE [LARGE SCALE GENOMIC DNA]</scope>
    <source>
        <strain evidence="3">Wikel</strain>
        <strain evidence="1">Wikel colony</strain>
    </source>
</reference>
<dbReference type="HOGENOM" id="CLU_2765113_0_0_1"/>
<dbReference type="Proteomes" id="UP000001555">
    <property type="component" value="Unassembled WGS sequence"/>
</dbReference>
<proteinExistence type="predicted"/>
<dbReference type="EnsemblMetazoa" id="ISCW010817-RA">
    <property type="protein sequence ID" value="ISCW010817-PA"/>
    <property type="gene ID" value="ISCW010817"/>
</dbReference>
<gene>
    <name evidence="1" type="ORF">IscW_ISCW010817</name>
</gene>
<dbReference type="AlphaFoldDB" id="B7Q8L4"/>
<evidence type="ECO:0000313" key="2">
    <source>
        <dbReference type="EnsemblMetazoa" id="ISCW010817-PA"/>
    </source>
</evidence>
<reference evidence="2" key="2">
    <citation type="submission" date="2020-05" db="UniProtKB">
        <authorList>
            <consortium name="EnsemblMetazoa"/>
        </authorList>
    </citation>
    <scope>IDENTIFICATION</scope>
    <source>
        <strain evidence="2">wikel</strain>
    </source>
</reference>
<dbReference type="PaxDb" id="6945-B7Q8L4"/>